<evidence type="ECO:0000313" key="3">
    <source>
        <dbReference type="Proteomes" id="UP000220251"/>
    </source>
</evidence>
<dbReference type="PROSITE" id="PS51257">
    <property type="entry name" value="PROKAR_LIPOPROTEIN"/>
    <property type="match status" value="1"/>
</dbReference>
<evidence type="ECO:0000313" key="2">
    <source>
        <dbReference type="EMBL" id="CRX39005.1"/>
    </source>
</evidence>
<dbReference type="InterPro" id="IPR036278">
    <property type="entry name" value="Sialidase_sf"/>
</dbReference>
<feature type="signal peptide" evidence="1">
    <location>
        <begin position="1"/>
        <end position="29"/>
    </location>
</feature>
<name>A0A0H5E6T9_9BACT</name>
<gene>
    <name evidence="2" type="ORF">ELAC_1678</name>
</gene>
<dbReference type="RefSeq" id="WP_143406484.1">
    <property type="nucleotide sequence ID" value="NZ_CWGJ01000025.1"/>
</dbReference>
<dbReference type="EMBL" id="CWGJ01000025">
    <property type="protein sequence ID" value="CRX39005.1"/>
    <property type="molecule type" value="Genomic_DNA"/>
</dbReference>
<protein>
    <submittedName>
        <fullName evidence="2">Putative secreted protein</fullName>
    </submittedName>
</protein>
<accession>A0A0H5E6T9</accession>
<evidence type="ECO:0000256" key="1">
    <source>
        <dbReference type="SAM" id="SignalP"/>
    </source>
</evidence>
<feature type="chain" id="PRO_5005218010" evidence="1">
    <location>
        <begin position="30"/>
        <end position="553"/>
    </location>
</feature>
<keyword evidence="3" id="KW-1185">Reference proteome</keyword>
<proteinExistence type="predicted"/>
<keyword evidence="1" id="KW-0732">Signal</keyword>
<dbReference type="Proteomes" id="UP000220251">
    <property type="component" value="Unassembled WGS sequence"/>
</dbReference>
<dbReference type="SUPFAM" id="SSF50939">
    <property type="entry name" value="Sialidases"/>
    <property type="match status" value="1"/>
</dbReference>
<dbReference type="AlphaFoldDB" id="A0A0H5E6T9"/>
<dbReference type="CDD" id="cd15482">
    <property type="entry name" value="Sialidase_non-viral"/>
    <property type="match status" value="1"/>
</dbReference>
<sequence>MVNFLKFSKWIVTMCGLAACLLMPGSSLEAIWLPAETISDPSIDVSALNGPTMGVTPQGNVVAVWVDRTYPPDDRFEDVVMSSFYTPNVGWSAPQVISSLQINTADKQLYSAQDDPDVAINSSNYAVAAWEGEYSEDEFPQVTIAAVRDSNGTWGPVSVISSLSGDSRAVNVNVALNEAGTAVAAWRETYEYPPDGPTVDRTVISILPFGGSWSPFVVISGDEVAFGDSDNKPCVQINADGDIVVVWRRRFEAGVWGIAAATYDATTSTWSSPVTLDTTVSDLSYNPRVAIDSNGNAIAIYSIGNSIKSSYFNGTSWLPPVVVSTDSDETEDPSIVVDPMGNATATWTSNSGQVLSSSLPAGGSWTAPVVISVGDSFTDPFMSQEALAVDADGNVIAIWENDDTGALISAYKLFGQPWQAPETIFSGNDVIYPSIGLASCGLAVAVWQETPEEGLTQVMAAFNGNILTPTNARGKKCCDTFAVQKRCLTKLSWDASDCIRYFNIWKNGQLLTQVPGTAAAKFTDPLGCKGRNIYTISSVNTFGFESARVPFSF</sequence>
<reference evidence="3" key="1">
    <citation type="submission" date="2015-06" db="EMBL/GenBank/DDBJ databases">
        <authorList>
            <person name="Bertelli C."/>
        </authorList>
    </citation>
    <scope>NUCLEOTIDE SEQUENCE [LARGE SCALE GENOMIC DNA]</scope>
    <source>
        <strain evidence="3">CRIB-30</strain>
    </source>
</reference>
<organism evidence="2 3">
    <name type="scientific">Estrella lausannensis</name>
    <dbReference type="NCBI Taxonomy" id="483423"/>
    <lineage>
        <taxon>Bacteria</taxon>
        <taxon>Pseudomonadati</taxon>
        <taxon>Chlamydiota</taxon>
        <taxon>Chlamydiia</taxon>
        <taxon>Parachlamydiales</taxon>
        <taxon>Candidatus Criblamydiaceae</taxon>
        <taxon>Estrella</taxon>
    </lineage>
</organism>
<dbReference type="OrthoDB" id="9153754at2"/>